<evidence type="ECO:0000313" key="2">
    <source>
        <dbReference type="Proteomes" id="UP001321520"/>
    </source>
</evidence>
<accession>A0ABY9E9W4</accession>
<reference evidence="1 2" key="1">
    <citation type="submission" date="2022-05" db="EMBL/GenBank/DDBJ databases">
        <title>Microbulbifer sp. nov., isolated from sponge.</title>
        <authorList>
            <person name="Gao L."/>
        </authorList>
    </citation>
    <scope>NUCLEOTIDE SEQUENCE [LARGE SCALE GENOMIC DNA]</scope>
    <source>
        <strain evidence="1 2">MI-G</strain>
    </source>
</reference>
<protein>
    <submittedName>
        <fullName evidence="1">Uncharacterized protein</fullName>
    </submittedName>
</protein>
<dbReference type="EMBL" id="CP098023">
    <property type="protein sequence ID" value="WKD49815.1"/>
    <property type="molecule type" value="Genomic_DNA"/>
</dbReference>
<evidence type="ECO:0000313" key="1">
    <source>
        <dbReference type="EMBL" id="WKD49815.1"/>
    </source>
</evidence>
<gene>
    <name evidence="1" type="ORF">M8T91_18310</name>
</gene>
<dbReference type="RefSeq" id="WP_301415662.1">
    <property type="nucleotide sequence ID" value="NZ_CP098023.1"/>
</dbReference>
<organism evidence="1 2">
    <name type="scientific">Microbulbifer spongiae</name>
    <dbReference type="NCBI Taxonomy" id="2944933"/>
    <lineage>
        <taxon>Bacteria</taxon>
        <taxon>Pseudomonadati</taxon>
        <taxon>Pseudomonadota</taxon>
        <taxon>Gammaproteobacteria</taxon>
        <taxon>Cellvibrionales</taxon>
        <taxon>Microbulbiferaceae</taxon>
        <taxon>Microbulbifer</taxon>
    </lineage>
</organism>
<proteinExistence type="predicted"/>
<keyword evidence="2" id="KW-1185">Reference proteome</keyword>
<sequence length="136" mass="15147">MVTTVKNTFFLGVALLAGVIAWVWVEITRSNELIAIANDPVTSANRGFSEALTDYRQDHKKFVEVFIPDEGYTVPGIPKSALEGELKEFAPRNFLICGAGIHIENFALDMGSHEYNKYYAQAYNAKLLELVTSEQS</sequence>
<dbReference type="Proteomes" id="UP001321520">
    <property type="component" value="Chromosome"/>
</dbReference>
<name>A0ABY9E9W4_9GAMM</name>